<dbReference type="SUPFAM" id="SSF53067">
    <property type="entry name" value="Actin-like ATPase domain"/>
    <property type="match status" value="2"/>
</dbReference>
<protein>
    <submittedName>
        <fullName evidence="7">Heat shock protein 70</fullName>
    </submittedName>
</protein>
<dbReference type="InterPro" id="IPR018181">
    <property type="entry name" value="Heat_shock_70_CS"/>
</dbReference>
<accession>A0A1B7TIL7</accession>
<dbReference type="Gene3D" id="3.30.30.30">
    <property type="match status" value="1"/>
</dbReference>
<dbReference type="Gene3D" id="1.20.1270.10">
    <property type="match status" value="1"/>
</dbReference>
<dbReference type="InterPro" id="IPR013126">
    <property type="entry name" value="Hsp_70_fam"/>
</dbReference>
<dbReference type="PANTHER" id="PTHR19375">
    <property type="entry name" value="HEAT SHOCK PROTEIN 70KDA"/>
    <property type="match status" value="1"/>
</dbReference>
<proteinExistence type="inferred from homology"/>
<keyword evidence="2 5" id="KW-0547">Nucleotide-binding</keyword>
<dbReference type="FunFam" id="3.30.30.30:FF:000001">
    <property type="entry name" value="heat shock 70 kDa protein-like"/>
    <property type="match status" value="1"/>
</dbReference>
<evidence type="ECO:0000313" key="8">
    <source>
        <dbReference type="Proteomes" id="UP000092321"/>
    </source>
</evidence>
<name>A0A1B7TIL7_9ASCO</name>
<evidence type="ECO:0000313" key="7">
    <source>
        <dbReference type="EMBL" id="OBA28602.1"/>
    </source>
</evidence>
<dbReference type="SUPFAM" id="SSF100920">
    <property type="entry name" value="Heat shock protein 70kD (HSP70), peptide-binding domain"/>
    <property type="match status" value="1"/>
</dbReference>
<dbReference type="FunFam" id="2.60.34.10:FF:000002">
    <property type="entry name" value="Heat shock 70 kDa"/>
    <property type="match status" value="1"/>
</dbReference>
<dbReference type="InterPro" id="IPR029047">
    <property type="entry name" value="HSP70_peptide-bd_sf"/>
</dbReference>
<sequence>MSKAVGIDLGTTYSCVAHFANDRVEIIANDQGNRTTPSYVAFTDTERLIGDAAKNQAAMNPTNTVFDAKRLIGRKFSDEEVQLDMKHFPFKIIEQDTKPKIQVEFKGETKVFTPEEISAMILTKMRETAESFLGCTVKDAVVTVPAYFNDSQRQATKDAGAIAGLNVLRIINEPTAAAIAYGLDKKDDGKGEHNVLIFDLGGGTFDVSLLTIEEGIFEVKATAGDTHLGGEDFDNRLVNHFIQEFKRKNKKDLSSNQRSLRRLRTACERAKRTLSSSAQTSIEIDSLFEGIDFYTSITRARFEELCADLFRNTIDPVEKVLNDAKVSKGEVHEIVLVGGSTRIPKVQKLVSDFFNGKEPNRSINPDEAVAYGAAVQAAILTGDTSSKTSDLLLLDVTPLSLGIETMGGIMTKLIPRNSTIPTKKSETFSTAVDNQPGVLIQVFEGERTKTKDNNLLGKFDLSGIPPAPRGVPQVEVTFDIDANGILNVSAVEKGTGKSEKITITNDKGRLSQDDIDRMVNEAEKFKEEDEKEAKRVQAKNQLESMAYSLKSTLSESGDKLEEADKKTLEEKCTEVIAWLDENTTATEEEYSDKQKELEAVSNPIMQKLYAAGGAPEGAAPGGAAPEGAAQGGAEEPIVEELD</sequence>
<organism evidence="7 8">
    <name type="scientific">Hanseniaspora valbyensis NRRL Y-1626</name>
    <dbReference type="NCBI Taxonomy" id="766949"/>
    <lineage>
        <taxon>Eukaryota</taxon>
        <taxon>Fungi</taxon>
        <taxon>Dikarya</taxon>
        <taxon>Ascomycota</taxon>
        <taxon>Saccharomycotina</taxon>
        <taxon>Saccharomycetes</taxon>
        <taxon>Saccharomycodales</taxon>
        <taxon>Saccharomycodaceae</taxon>
        <taxon>Hanseniaspora</taxon>
    </lineage>
</organism>
<evidence type="ECO:0000256" key="2">
    <source>
        <dbReference type="ARBA" id="ARBA00022741"/>
    </source>
</evidence>
<dbReference type="CDD" id="cd10233">
    <property type="entry name" value="ASKHA_NBD_HSP70_HSPA1"/>
    <property type="match status" value="1"/>
</dbReference>
<keyword evidence="4 7" id="KW-0346">Stress response</keyword>
<dbReference type="PRINTS" id="PR00301">
    <property type="entry name" value="HEATSHOCK70"/>
</dbReference>
<keyword evidence="3 5" id="KW-0067">ATP-binding</keyword>
<dbReference type="NCBIfam" id="NF001413">
    <property type="entry name" value="PRK00290.1"/>
    <property type="match status" value="1"/>
</dbReference>
<dbReference type="PROSITE" id="PS00329">
    <property type="entry name" value="HSP70_2"/>
    <property type="match status" value="1"/>
</dbReference>
<comment type="caution">
    <text evidence="7">The sequence shown here is derived from an EMBL/GenBank/DDBJ whole genome shotgun (WGS) entry which is preliminary data.</text>
</comment>
<dbReference type="Pfam" id="PF00012">
    <property type="entry name" value="HSP70"/>
    <property type="match status" value="1"/>
</dbReference>
<dbReference type="Gene3D" id="3.30.420.40">
    <property type="match status" value="2"/>
</dbReference>
<dbReference type="InterPro" id="IPR029048">
    <property type="entry name" value="HSP70_C_sf"/>
</dbReference>
<evidence type="ECO:0000256" key="3">
    <source>
        <dbReference type="ARBA" id="ARBA00022840"/>
    </source>
</evidence>
<dbReference type="GO" id="GO:0140662">
    <property type="term" value="F:ATP-dependent protein folding chaperone"/>
    <property type="evidence" value="ECO:0007669"/>
    <property type="project" value="InterPro"/>
</dbReference>
<reference evidence="8" key="1">
    <citation type="journal article" date="2016" name="Proc. Natl. Acad. Sci. U.S.A.">
        <title>Comparative genomics of biotechnologically important yeasts.</title>
        <authorList>
            <person name="Riley R."/>
            <person name="Haridas S."/>
            <person name="Wolfe K.H."/>
            <person name="Lopes M.R."/>
            <person name="Hittinger C.T."/>
            <person name="Goeker M."/>
            <person name="Salamov A.A."/>
            <person name="Wisecaver J.H."/>
            <person name="Long T.M."/>
            <person name="Calvey C.H."/>
            <person name="Aerts A.L."/>
            <person name="Barry K.W."/>
            <person name="Choi C."/>
            <person name="Clum A."/>
            <person name="Coughlan A.Y."/>
            <person name="Deshpande S."/>
            <person name="Douglass A.P."/>
            <person name="Hanson S.J."/>
            <person name="Klenk H.-P."/>
            <person name="LaButti K.M."/>
            <person name="Lapidus A."/>
            <person name="Lindquist E.A."/>
            <person name="Lipzen A.M."/>
            <person name="Meier-Kolthoff J.P."/>
            <person name="Ohm R.A."/>
            <person name="Otillar R.P."/>
            <person name="Pangilinan J.L."/>
            <person name="Peng Y."/>
            <person name="Rokas A."/>
            <person name="Rosa C.A."/>
            <person name="Scheuner C."/>
            <person name="Sibirny A.A."/>
            <person name="Slot J.C."/>
            <person name="Stielow J.B."/>
            <person name="Sun H."/>
            <person name="Kurtzman C.P."/>
            <person name="Blackwell M."/>
            <person name="Grigoriev I.V."/>
            <person name="Jeffries T.W."/>
        </authorList>
    </citation>
    <scope>NUCLEOTIDE SEQUENCE [LARGE SCALE GENOMIC DNA]</scope>
    <source>
        <strain evidence="8">NRRL Y-1626</strain>
    </source>
</reference>
<comment type="similarity">
    <text evidence="1 5">Belongs to the heat shock protein 70 family.</text>
</comment>
<dbReference type="OrthoDB" id="2401965at2759"/>
<keyword evidence="8" id="KW-1185">Reference proteome</keyword>
<dbReference type="SUPFAM" id="SSF100934">
    <property type="entry name" value="Heat shock protein 70kD (HSP70), C-terminal subdomain"/>
    <property type="match status" value="1"/>
</dbReference>
<evidence type="ECO:0000256" key="1">
    <source>
        <dbReference type="ARBA" id="ARBA00007381"/>
    </source>
</evidence>
<dbReference type="AlphaFoldDB" id="A0A1B7TIL7"/>
<dbReference type="PROSITE" id="PS00297">
    <property type="entry name" value="HSP70_1"/>
    <property type="match status" value="1"/>
</dbReference>
<gene>
    <name evidence="7" type="ORF">HANVADRAFT_36936</name>
</gene>
<dbReference type="FunFam" id="3.30.420.40:FF:000172">
    <property type="entry name" value="Heat shock 70 kDa protein"/>
    <property type="match status" value="2"/>
</dbReference>
<feature type="compositionally biased region" description="Low complexity" evidence="6">
    <location>
        <begin position="611"/>
        <end position="635"/>
    </location>
</feature>
<dbReference type="Proteomes" id="UP000092321">
    <property type="component" value="Unassembled WGS sequence"/>
</dbReference>
<dbReference type="EMBL" id="LXPE01000003">
    <property type="protein sequence ID" value="OBA28602.1"/>
    <property type="molecule type" value="Genomic_DNA"/>
</dbReference>
<dbReference type="FunFam" id="1.20.1270.10:FF:000016">
    <property type="entry name" value="Heat shock protein 70"/>
    <property type="match status" value="1"/>
</dbReference>
<dbReference type="GO" id="GO:0005524">
    <property type="term" value="F:ATP binding"/>
    <property type="evidence" value="ECO:0007669"/>
    <property type="project" value="UniProtKB-KW"/>
</dbReference>
<dbReference type="Gene3D" id="3.90.640.10">
    <property type="entry name" value="Actin, Chain A, domain 4"/>
    <property type="match status" value="1"/>
</dbReference>
<dbReference type="FunFam" id="3.90.640.10:FF:000002">
    <property type="entry name" value="Heat shock 70 kDa"/>
    <property type="match status" value="1"/>
</dbReference>
<dbReference type="Gene3D" id="2.60.34.10">
    <property type="entry name" value="Substrate Binding Domain Of DNAk, Chain A, domain 1"/>
    <property type="match status" value="1"/>
</dbReference>
<dbReference type="PROSITE" id="PS01036">
    <property type="entry name" value="HSP70_3"/>
    <property type="match status" value="1"/>
</dbReference>
<evidence type="ECO:0000256" key="6">
    <source>
        <dbReference type="SAM" id="MobiDB-lite"/>
    </source>
</evidence>
<feature type="region of interest" description="Disordered" evidence="6">
    <location>
        <begin position="611"/>
        <end position="642"/>
    </location>
</feature>
<dbReference type="FunFam" id="3.30.420.40:FF:000026">
    <property type="entry name" value="Heat shock protein 70"/>
    <property type="match status" value="1"/>
</dbReference>
<evidence type="ECO:0000256" key="5">
    <source>
        <dbReference type="RuleBase" id="RU003322"/>
    </source>
</evidence>
<dbReference type="InterPro" id="IPR043129">
    <property type="entry name" value="ATPase_NBD"/>
</dbReference>
<evidence type="ECO:0000256" key="4">
    <source>
        <dbReference type="ARBA" id="ARBA00023016"/>
    </source>
</evidence>